<dbReference type="AlphaFoldDB" id="A0A645GV60"/>
<protein>
    <submittedName>
        <fullName evidence="1">Uncharacterized protein</fullName>
    </submittedName>
</protein>
<accession>A0A645GV60</accession>
<organism evidence="1">
    <name type="scientific">bioreactor metagenome</name>
    <dbReference type="NCBI Taxonomy" id="1076179"/>
    <lineage>
        <taxon>unclassified sequences</taxon>
        <taxon>metagenomes</taxon>
        <taxon>ecological metagenomes</taxon>
    </lineage>
</organism>
<evidence type="ECO:0000313" key="1">
    <source>
        <dbReference type="EMBL" id="MPN30146.1"/>
    </source>
</evidence>
<dbReference type="EMBL" id="VSSQ01081151">
    <property type="protein sequence ID" value="MPN30146.1"/>
    <property type="molecule type" value="Genomic_DNA"/>
</dbReference>
<reference evidence="1" key="1">
    <citation type="submission" date="2019-08" db="EMBL/GenBank/DDBJ databases">
        <authorList>
            <person name="Kucharzyk K."/>
            <person name="Murdoch R.W."/>
            <person name="Higgins S."/>
            <person name="Loffler F."/>
        </authorList>
    </citation>
    <scope>NUCLEOTIDE SEQUENCE</scope>
</reference>
<gene>
    <name evidence="1" type="ORF">SDC9_177604</name>
</gene>
<name>A0A645GV60_9ZZZZ</name>
<comment type="caution">
    <text evidence="1">The sequence shown here is derived from an EMBL/GenBank/DDBJ whole genome shotgun (WGS) entry which is preliminary data.</text>
</comment>
<proteinExistence type="predicted"/>
<sequence>MVVIKGIMQRIMKHRIDNDIIAHPVAASCLRDEIRNIRHTLHPNSSPNLYLAQSDLLGQNFHTPKR</sequence>